<dbReference type="Proteomes" id="UP000694570">
    <property type="component" value="Unplaced"/>
</dbReference>
<dbReference type="Proteomes" id="UP000694720">
    <property type="component" value="Unplaced"/>
</dbReference>
<gene>
    <name evidence="4" type="primary">VPS33B</name>
</gene>
<dbReference type="PANTHER" id="PTHR11679">
    <property type="entry name" value="VESICLE PROTEIN SORTING-ASSOCIATED"/>
    <property type="match status" value="1"/>
</dbReference>
<name>A0A8D0LNA9_PIG</name>
<comment type="similarity">
    <text evidence="1">Belongs to the STXBP/unc-18/SEC1 family.</text>
</comment>
<dbReference type="Gene3D" id="3.40.50.2060">
    <property type="match status" value="1"/>
</dbReference>
<accession>A0A8D0LNA9</accession>
<dbReference type="Ensembl" id="ENSSSCT00035034855.1">
    <property type="protein sequence ID" value="ENSSSCP00035013807.1"/>
    <property type="gene ID" value="ENSSSCG00035026422.1"/>
</dbReference>
<dbReference type="Proteomes" id="UP000694726">
    <property type="component" value="Unplaced"/>
</dbReference>
<dbReference type="InterPro" id="IPR001619">
    <property type="entry name" value="Sec1-like"/>
</dbReference>
<dbReference type="Pfam" id="PF00995">
    <property type="entry name" value="Sec1"/>
    <property type="match status" value="1"/>
</dbReference>
<dbReference type="Proteomes" id="UP000694724">
    <property type="component" value="Unplaced"/>
</dbReference>
<feature type="compositionally biased region" description="Basic and acidic residues" evidence="3">
    <location>
        <begin position="174"/>
        <end position="185"/>
    </location>
</feature>
<feature type="region of interest" description="Disordered" evidence="3">
    <location>
        <begin position="140"/>
        <end position="193"/>
    </location>
</feature>
<reference evidence="4" key="1">
    <citation type="submission" date="2025-05" db="UniProtKB">
        <authorList>
            <consortium name="Ensembl"/>
        </authorList>
    </citation>
    <scope>IDENTIFICATION</scope>
</reference>
<evidence type="ECO:0000256" key="2">
    <source>
        <dbReference type="ARBA" id="ARBA00022927"/>
    </source>
</evidence>
<evidence type="ECO:0000313" key="5">
    <source>
        <dbReference type="Ensembl" id="ENSSSCP00035013807.1"/>
    </source>
</evidence>
<dbReference type="GO" id="GO:0015031">
    <property type="term" value="P:protein transport"/>
    <property type="evidence" value="ECO:0007669"/>
    <property type="project" value="UniProtKB-KW"/>
</dbReference>
<keyword evidence="2" id="KW-0813">Transport</keyword>
<evidence type="ECO:0000313" key="6">
    <source>
        <dbReference type="Proteomes" id="UP000694570"/>
    </source>
</evidence>
<dbReference type="FunFam" id="3.40.50.2060:FF:000005">
    <property type="entry name" value="vacuolar protein sorting-associated protein 33B isoform X1"/>
    <property type="match status" value="1"/>
</dbReference>
<dbReference type="GO" id="GO:0016192">
    <property type="term" value="P:vesicle-mediated transport"/>
    <property type="evidence" value="ECO:0007669"/>
    <property type="project" value="InterPro"/>
</dbReference>
<dbReference type="InterPro" id="IPR036045">
    <property type="entry name" value="Sec1-like_sf"/>
</dbReference>
<dbReference type="Ensembl" id="ENSSSCT00065051607.1">
    <property type="protein sequence ID" value="ENSSSCP00065022421.1"/>
    <property type="gene ID" value="ENSSSCG00065037754.1"/>
</dbReference>
<organism evidence="4 6">
    <name type="scientific">Sus scrofa</name>
    <name type="common">Pig</name>
    <dbReference type="NCBI Taxonomy" id="9823"/>
    <lineage>
        <taxon>Eukaryota</taxon>
        <taxon>Metazoa</taxon>
        <taxon>Chordata</taxon>
        <taxon>Craniata</taxon>
        <taxon>Vertebrata</taxon>
        <taxon>Euteleostomi</taxon>
        <taxon>Mammalia</taxon>
        <taxon>Eutheria</taxon>
        <taxon>Laurasiatheria</taxon>
        <taxon>Artiodactyla</taxon>
        <taxon>Suina</taxon>
        <taxon>Suidae</taxon>
        <taxon>Sus</taxon>
    </lineage>
</organism>
<dbReference type="InterPro" id="IPR043154">
    <property type="entry name" value="Sec-1-like_dom1"/>
</dbReference>
<dbReference type="AlphaFoldDB" id="A0A8D0LNA9"/>
<sequence length="193" mass="21558">MAFPHRPDAPELPDFSMLKRLARDQLIYLLEQLPGKKDLFIEADLMSPLDRIANVSILKQHEVDKLYKVENKPAFSSSEQLCFLVRPRIKNMRYIANLVNADKLAGRTRKYKVIFSPQKFYACEMVLEEEGIYGGEEMNAGERGGRVGEGCSPAPSPPFPCLIPGDPAGGEGPENGKPDPTSEHQWDDEEVPG</sequence>
<evidence type="ECO:0000256" key="1">
    <source>
        <dbReference type="ARBA" id="ARBA00009884"/>
    </source>
</evidence>
<dbReference type="Proteomes" id="UP000694725">
    <property type="component" value="Unplaced"/>
</dbReference>
<dbReference type="Ensembl" id="ENSSSCT00015082881.1">
    <property type="protein sequence ID" value="ENSSSCP00015033530.1"/>
    <property type="gene ID" value="ENSSSCG00015062055.1"/>
</dbReference>
<keyword evidence="2" id="KW-0653">Protein transport</keyword>
<protein>
    <submittedName>
        <fullName evidence="5">Protein regulator of cytokinesis 1</fullName>
    </submittedName>
    <submittedName>
        <fullName evidence="4">VPS33B late endosome and lysosome associated</fullName>
    </submittedName>
</protein>
<evidence type="ECO:0000256" key="3">
    <source>
        <dbReference type="SAM" id="MobiDB-lite"/>
    </source>
</evidence>
<dbReference type="SUPFAM" id="SSF56815">
    <property type="entry name" value="Sec1/munc18-like (SM) proteins"/>
    <property type="match status" value="1"/>
</dbReference>
<dbReference type="Ensembl" id="ENSSSCT00055021356.1">
    <property type="protein sequence ID" value="ENSSSCP00055016914.1"/>
    <property type="gene ID" value="ENSSSCG00055010883.1"/>
</dbReference>
<proteinExistence type="inferred from homology"/>
<dbReference type="Ensembl" id="ENSSSCT00030059084.1">
    <property type="protein sequence ID" value="ENSSSCP00030026991.1"/>
    <property type="gene ID" value="ENSSSCG00030042383.1"/>
</dbReference>
<evidence type="ECO:0000313" key="4">
    <source>
        <dbReference type="Ensembl" id="ENSSSCP00030026991.1"/>
    </source>
</evidence>